<protein>
    <submittedName>
        <fullName evidence="1">Gamma-glutamyl phosphate reductase</fullName>
    </submittedName>
</protein>
<sequence length="211" mass="24255">MKNKEGINMSNRQRFLTLMMFLVLFFTFLTIANAFPNEQLTINEPIKPVLEIDNKNIKIDLIKTYIIKQRDEEGREWTDRVARYKVTILQDDNSVQNKATTLPLDAYVESVIGTDAFYNYIRYYGTCYSNIPVTINMTEALLWWSGSGWLTEQQQPTYTGSGTAIATPIYLFRWPTLGIWRSRNVFYLMSPGYPPQSGSAYSPDLSVAPEA</sequence>
<evidence type="ECO:0000313" key="1">
    <source>
        <dbReference type="EMBL" id="GAF24744.1"/>
    </source>
</evidence>
<dbReference type="EMBL" id="DF238840">
    <property type="protein sequence ID" value="GAF24744.1"/>
    <property type="molecule type" value="Genomic_DNA"/>
</dbReference>
<gene>
    <name evidence="1" type="ORF">MTY_0072</name>
</gene>
<organism evidence="1">
    <name type="scientific">Moorella thermoacetica Y72</name>
    <dbReference type="NCBI Taxonomy" id="1325331"/>
    <lineage>
        <taxon>Bacteria</taxon>
        <taxon>Bacillati</taxon>
        <taxon>Bacillota</taxon>
        <taxon>Clostridia</taxon>
        <taxon>Neomoorellales</taxon>
        <taxon>Neomoorellaceae</taxon>
        <taxon>Neomoorella</taxon>
    </lineage>
</organism>
<dbReference type="Proteomes" id="UP000063718">
    <property type="component" value="Unassembled WGS sequence"/>
</dbReference>
<accession>A0A0S6UA03</accession>
<reference evidence="1" key="1">
    <citation type="journal article" date="2014" name="Gene">
        <title>Genome-guided analysis of transformation efficiency and carbon dioxide assimilation by Moorella thermoacetica Y72.</title>
        <authorList>
            <person name="Tsukahara K."/>
            <person name="Kita A."/>
            <person name="Nakashimada Y."/>
            <person name="Hoshino T."/>
            <person name="Murakami K."/>
        </authorList>
    </citation>
    <scope>NUCLEOTIDE SEQUENCE [LARGE SCALE GENOMIC DNA]</scope>
    <source>
        <strain evidence="1">Y72</strain>
    </source>
</reference>
<proteinExistence type="predicted"/>
<name>A0A0S6UA03_NEOTH</name>
<dbReference type="AlphaFoldDB" id="A0A0S6UA03"/>